<dbReference type="InterPro" id="IPR017853">
    <property type="entry name" value="GH"/>
</dbReference>
<evidence type="ECO:0000256" key="1">
    <source>
        <dbReference type="SAM" id="MobiDB-lite"/>
    </source>
</evidence>
<dbReference type="PANTHER" id="PTHR42767">
    <property type="entry name" value="ENDO-BETA-1,6-GALACTANASE"/>
    <property type="match status" value="1"/>
</dbReference>
<protein>
    <recommendedName>
        <fullName evidence="2">Endo-beta-1,6-galactanase-like domain-containing protein</fullName>
    </recommendedName>
</protein>
<dbReference type="Gene3D" id="3.20.20.80">
    <property type="entry name" value="Glycosidases"/>
    <property type="match status" value="1"/>
</dbReference>
<evidence type="ECO:0000313" key="4">
    <source>
        <dbReference type="Proteomes" id="UP001438707"/>
    </source>
</evidence>
<dbReference type="InterPro" id="IPR039514">
    <property type="entry name" value="6GAL-like"/>
</dbReference>
<dbReference type="SUPFAM" id="SSF51445">
    <property type="entry name" value="(Trans)glycosidases"/>
    <property type="match status" value="1"/>
</dbReference>
<keyword evidence="4" id="KW-1185">Reference proteome</keyword>
<dbReference type="EMBL" id="JALJOS010000018">
    <property type="protein sequence ID" value="KAK9827560.1"/>
    <property type="molecule type" value="Genomic_DNA"/>
</dbReference>
<dbReference type="Proteomes" id="UP001438707">
    <property type="component" value="Unassembled WGS sequence"/>
</dbReference>
<accession>A0AAW1R217</accession>
<dbReference type="AlphaFoldDB" id="A0AAW1R217"/>
<evidence type="ECO:0000259" key="2">
    <source>
        <dbReference type="Pfam" id="PF14587"/>
    </source>
</evidence>
<reference evidence="3 4" key="1">
    <citation type="journal article" date="2024" name="Nat. Commun.">
        <title>Phylogenomics reveals the evolutionary origins of lichenization in chlorophyte algae.</title>
        <authorList>
            <person name="Puginier C."/>
            <person name="Libourel C."/>
            <person name="Otte J."/>
            <person name="Skaloud P."/>
            <person name="Haon M."/>
            <person name="Grisel S."/>
            <person name="Petersen M."/>
            <person name="Berrin J.G."/>
            <person name="Delaux P.M."/>
            <person name="Dal Grande F."/>
            <person name="Keller J."/>
        </authorList>
    </citation>
    <scope>NUCLEOTIDE SEQUENCE [LARGE SCALE GENOMIC DNA]</scope>
    <source>
        <strain evidence="3 4">SAG 2145</strain>
    </source>
</reference>
<dbReference type="GO" id="GO:0004553">
    <property type="term" value="F:hydrolase activity, hydrolyzing O-glycosyl compounds"/>
    <property type="evidence" value="ECO:0007669"/>
    <property type="project" value="InterPro"/>
</dbReference>
<dbReference type="Pfam" id="PF14587">
    <property type="entry name" value="Glyco_hydr_30_2"/>
    <property type="match status" value="1"/>
</dbReference>
<feature type="region of interest" description="Disordered" evidence="1">
    <location>
        <begin position="11"/>
        <end position="44"/>
    </location>
</feature>
<sequence length="524" mass="58152">MGWHEAVKGLLSRSGRSDHDQTPLVSEIPSSTSQLQSLATPSRQPDHCLTVDLSRKQHAFEGFGTSLCWWANIVGGFPEPLRSQLVDLIFDPERGLGLQCARYNIGGSGWDHVDRAWLRYGADIDSFWGPQQQWDWSMDAGQRWVAQAAQARGCCFLEAFSNSPPYWMTWSGCASGNYQGWMDNLRPEFHDAFVKYLVTVVKHFRDDFGLNFRTLDPFNESTSTWWQRGGAQEGCHFGTPLQEEIVQKLAAALEAEGLTASGTCVSASDETNIDVSLATMRAYHPDTMAAVGQINTHAYWASPDSRTQLREFARAAGKRLWMSEFGCGNHPLEDIQSGLDISRTILQDLNVLQATAWVYWQAIENTESNNTWGLLQTPFHPKGGQPDIRLSKQYWALLQYSRWIRNGSTIIACDHPDTVIATSPHPTDGTDHVVIVSTNFDDSRKQVTYDLGSAAMGSGGLGLDIHRTSSTENCRNVGKFHLPAQPGPLVIPFELQALSISTLVIGSVQPSASHCEFDGEWAII</sequence>
<dbReference type="InterPro" id="IPR039743">
    <property type="entry name" value="6GAL/EXGAL"/>
</dbReference>
<organism evidence="3 4">
    <name type="scientific">Apatococcus lobatus</name>
    <dbReference type="NCBI Taxonomy" id="904363"/>
    <lineage>
        <taxon>Eukaryota</taxon>
        <taxon>Viridiplantae</taxon>
        <taxon>Chlorophyta</taxon>
        <taxon>core chlorophytes</taxon>
        <taxon>Trebouxiophyceae</taxon>
        <taxon>Chlorellales</taxon>
        <taxon>Chlorellaceae</taxon>
        <taxon>Apatococcus</taxon>
    </lineage>
</organism>
<feature type="compositionally biased region" description="Polar residues" evidence="1">
    <location>
        <begin position="28"/>
        <end position="43"/>
    </location>
</feature>
<dbReference type="PANTHER" id="PTHR42767:SF1">
    <property type="entry name" value="ENDO-BETA-1,6-GALACTANASE-LIKE DOMAIN-CONTAINING PROTEIN"/>
    <property type="match status" value="1"/>
</dbReference>
<name>A0AAW1R217_9CHLO</name>
<proteinExistence type="predicted"/>
<feature type="domain" description="Endo-beta-1,6-galactanase-like" evidence="2">
    <location>
        <begin position="49"/>
        <end position="366"/>
    </location>
</feature>
<evidence type="ECO:0000313" key="3">
    <source>
        <dbReference type="EMBL" id="KAK9827560.1"/>
    </source>
</evidence>
<comment type="caution">
    <text evidence="3">The sequence shown here is derived from an EMBL/GenBank/DDBJ whole genome shotgun (WGS) entry which is preliminary data.</text>
</comment>
<gene>
    <name evidence="3" type="ORF">WJX74_010415</name>
</gene>